<evidence type="ECO:0000259" key="1">
    <source>
        <dbReference type="Pfam" id="PF13966"/>
    </source>
</evidence>
<evidence type="ECO:0000313" key="3">
    <source>
        <dbReference type="Proteomes" id="UP000326396"/>
    </source>
</evidence>
<gene>
    <name evidence="2" type="ORF">E3N88_07662</name>
</gene>
<dbReference type="InterPro" id="IPR026960">
    <property type="entry name" value="RVT-Znf"/>
</dbReference>
<keyword evidence="3" id="KW-1185">Reference proteome</keyword>
<dbReference type="Proteomes" id="UP000326396">
    <property type="component" value="Linkage Group LG12"/>
</dbReference>
<protein>
    <recommendedName>
        <fullName evidence="1">Reverse transcriptase zinc-binding domain-containing protein</fullName>
    </recommendedName>
</protein>
<dbReference type="EMBL" id="SZYD01000004">
    <property type="protein sequence ID" value="KAD6452957.1"/>
    <property type="molecule type" value="Genomic_DNA"/>
</dbReference>
<proteinExistence type="predicted"/>
<dbReference type="OrthoDB" id="1747089at2759"/>
<comment type="caution">
    <text evidence="2">The sequence shown here is derived from an EMBL/GenBank/DDBJ whole genome shotgun (WGS) entry which is preliminary data.</text>
</comment>
<evidence type="ECO:0000313" key="2">
    <source>
        <dbReference type="EMBL" id="KAD6452957.1"/>
    </source>
</evidence>
<sequence>MAHSRLWSDHSPLSLSTKVSDYGPSPFKFFSSWLNMNGIDEIVSNAVVDYDRNGRPDIVFMNILRNVKHKIKAWRLVEKEKESAMQVALEDECFHLETLAELGFINELEHMRWSRCKNDLKLLEHVMDRLEWRDGRWSPIWDWLSHPASCEELDELDSCINTINSVQFCGGRDRWIWGANSNGNFDVKSIRRLCIDNRNHDVHYVLKWSNWVPIKVNILAWKVQLGRVPTMDVLEKKGIRTHCPWCVNCGEFQESALHLFSSCFVATMLWQGVSSWCKVSPIYAFSITDLLDFHRMGSWNHRKKEAIHAIILTTIWSIWKMRNDAVFNRRKSSHQKIFKEIQALSFFWVKHRAKWETLSWEDWQRMWPTEVAHMDLTGDVELIRCCNDATAITERSQRGNVFYESRV</sequence>
<feature type="domain" description="Reverse transcriptase zinc-binding" evidence="1">
    <location>
        <begin position="185"/>
        <end position="270"/>
    </location>
</feature>
<organism evidence="2 3">
    <name type="scientific">Mikania micrantha</name>
    <name type="common">bitter vine</name>
    <dbReference type="NCBI Taxonomy" id="192012"/>
    <lineage>
        <taxon>Eukaryota</taxon>
        <taxon>Viridiplantae</taxon>
        <taxon>Streptophyta</taxon>
        <taxon>Embryophyta</taxon>
        <taxon>Tracheophyta</taxon>
        <taxon>Spermatophyta</taxon>
        <taxon>Magnoliopsida</taxon>
        <taxon>eudicotyledons</taxon>
        <taxon>Gunneridae</taxon>
        <taxon>Pentapetalae</taxon>
        <taxon>asterids</taxon>
        <taxon>campanulids</taxon>
        <taxon>Asterales</taxon>
        <taxon>Asteraceae</taxon>
        <taxon>Asteroideae</taxon>
        <taxon>Heliantheae alliance</taxon>
        <taxon>Eupatorieae</taxon>
        <taxon>Mikania</taxon>
    </lineage>
</organism>
<name>A0A5N6PF32_9ASTR</name>
<dbReference type="AlphaFoldDB" id="A0A5N6PF32"/>
<dbReference type="PANTHER" id="PTHR33116:SF78">
    <property type="entry name" value="OS12G0587133 PROTEIN"/>
    <property type="match status" value="1"/>
</dbReference>
<dbReference type="PANTHER" id="PTHR33116">
    <property type="entry name" value="REVERSE TRANSCRIPTASE ZINC-BINDING DOMAIN-CONTAINING PROTEIN-RELATED-RELATED"/>
    <property type="match status" value="1"/>
</dbReference>
<dbReference type="Pfam" id="PF13966">
    <property type="entry name" value="zf-RVT"/>
    <property type="match status" value="1"/>
</dbReference>
<accession>A0A5N6PF32</accession>
<reference evidence="2 3" key="1">
    <citation type="submission" date="2019-05" db="EMBL/GenBank/DDBJ databases">
        <title>Mikania micrantha, genome provides insights into the molecular mechanism of rapid growth.</title>
        <authorList>
            <person name="Liu B."/>
        </authorList>
    </citation>
    <scope>NUCLEOTIDE SEQUENCE [LARGE SCALE GENOMIC DNA]</scope>
    <source>
        <strain evidence="2">NLD-2019</strain>
        <tissue evidence="2">Leaf</tissue>
    </source>
</reference>